<evidence type="ECO:0000256" key="2">
    <source>
        <dbReference type="ARBA" id="ARBA00022679"/>
    </source>
</evidence>
<dbReference type="Proteomes" id="UP000542742">
    <property type="component" value="Unassembled WGS sequence"/>
</dbReference>
<evidence type="ECO:0000259" key="3">
    <source>
        <dbReference type="Pfam" id="PF13439"/>
    </source>
</evidence>
<reference evidence="4 5" key="1">
    <citation type="submission" date="2020-08" db="EMBL/GenBank/DDBJ databases">
        <title>Sequencing the genomes of 1000 actinobacteria strains.</title>
        <authorList>
            <person name="Klenk H.-P."/>
        </authorList>
    </citation>
    <scope>NUCLEOTIDE SEQUENCE [LARGE SCALE GENOMIC DNA]</scope>
    <source>
        <strain evidence="4 5">DSM 45518</strain>
    </source>
</reference>
<dbReference type="Pfam" id="PF13439">
    <property type="entry name" value="Glyco_transf_4"/>
    <property type="match status" value="1"/>
</dbReference>
<dbReference type="GO" id="GO:0016757">
    <property type="term" value="F:glycosyltransferase activity"/>
    <property type="evidence" value="ECO:0007669"/>
    <property type="project" value="UniProtKB-KW"/>
</dbReference>
<dbReference type="Gene3D" id="3.40.50.2000">
    <property type="entry name" value="Glycogen Phosphorylase B"/>
    <property type="match status" value="2"/>
</dbReference>
<keyword evidence="1" id="KW-0328">Glycosyltransferase</keyword>
<proteinExistence type="predicted"/>
<dbReference type="SUPFAM" id="SSF53756">
    <property type="entry name" value="UDP-Glycosyltransferase/glycogen phosphorylase"/>
    <property type="match status" value="1"/>
</dbReference>
<name>A0A7W7D118_9ACTN</name>
<gene>
    <name evidence="4" type="ORF">BKA14_008520</name>
</gene>
<protein>
    <recommendedName>
        <fullName evidence="3">Glycosyltransferase subfamily 4-like N-terminal domain-containing protein</fullName>
    </recommendedName>
</protein>
<sequence length="367" mass="39254">MTLTAPAVSAIQVASVPAGHPYVRNVLSGTGIGVLPDPTPPGARDGRWWPPVMCDAAWVAAHADRFDVMHVHFGTESYPTSHLRSLVHALRAAGRPLVYTLHDLENPQLTDQAPHREHLDVLVPAADELVTLTPGAAAAIERRWGRTAEVIPHPHVLPLDAQAPAGTGSDPYVLGVHLRDIRPGTDAVRTVATLLDAVDRLRARGVVAIGRVHVNERVRDEAARDQVGALIARHRDTTELRRTERLGDDALARSIADLDVAILPYRAGTHSGWAELCWDLGVPVAGPPVGFASEQHPDDFALFDAGDGAALAEAVRRLLTGTPRPGSAARAVRQADRRRQRVAAAAAITAAHTALYERALSRTGKVA</sequence>
<keyword evidence="5" id="KW-1185">Reference proteome</keyword>
<evidence type="ECO:0000256" key="1">
    <source>
        <dbReference type="ARBA" id="ARBA00022676"/>
    </source>
</evidence>
<dbReference type="EMBL" id="JACHMF010000001">
    <property type="protein sequence ID" value="MBB4698372.1"/>
    <property type="molecule type" value="Genomic_DNA"/>
</dbReference>
<accession>A0A7W7D118</accession>
<organism evidence="4 5">
    <name type="scientific">Paractinoplanes abujensis</name>
    <dbReference type="NCBI Taxonomy" id="882441"/>
    <lineage>
        <taxon>Bacteria</taxon>
        <taxon>Bacillati</taxon>
        <taxon>Actinomycetota</taxon>
        <taxon>Actinomycetes</taxon>
        <taxon>Micromonosporales</taxon>
        <taxon>Micromonosporaceae</taxon>
        <taxon>Paractinoplanes</taxon>
    </lineage>
</organism>
<evidence type="ECO:0000313" key="4">
    <source>
        <dbReference type="EMBL" id="MBB4698372.1"/>
    </source>
</evidence>
<dbReference type="AlphaFoldDB" id="A0A7W7D118"/>
<feature type="domain" description="Glycosyltransferase subfamily 4-like N-terminal" evidence="3">
    <location>
        <begin position="39"/>
        <end position="153"/>
    </location>
</feature>
<dbReference type="InterPro" id="IPR028098">
    <property type="entry name" value="Glyco_trans_4-like_N"/>
</dbReference>
<keyword evidence="2" id="KW-0808">Transferase</keyword>
<comment type="caution">
    <text evidence="4">The sequence shown here is derived from an EMBL/GenBank/DDBJ whole genome shotgun (WGS) entry which is preliminary data.</text>
</comment>
<evidence type="ECO:0000313" key="5">
    <source>
        <dbReference type="Proteomes" id="UP000542742"/>
    </source>
</evidence>
<dbReference type="RefSeq" id="WP_184956384.1">
    <property type="nucleotide sequence ID" value="NZ_BOMC01000024.1"/>
</dbReference>